<name>A0A220T6I9_9POXV</name>
<accession>A0A220T6I9</accession>
<sequence length="114" mass="13068">MATKPPMTMFPGDDEDEDLLLTNIDFVSAEKTITKKASDKDEKVSDENNKKRLDKLEKRITDVINNFDELEKCCKRNSEVLSRLEEHAETLRKTMVALAIKIDLQTGRRSSLKP</sequence>
<dbReference type="GO" id="GO:0019031">
    <property type="term" value="C:viral envelope"/>
    <property type="evidence" value="ECO:0007669"/>
    <property type="project" value="InterPro"/>
</dbReference>
<protein>
    <submittedName>
        <fullName evidence="4">IMV membrane protein, fusion</fullName>
    </submittedName>
</protein>
<dbReference type="Pfam" id="PF02346">
    <property type="entry name" value="Vac_Fusion"/>
    <property type="match status" value="1"/>
</dbReference>
<evidence type="ECO:0000256" key="3">
    <source>
        <dbReference type="SAM" id="Coils"/>
    </source>
</evidence>
<feature type="coiled-coil region" evidence="3">
    <location>
        <begin position="53"/>
        <end position="101"/>
    </location>
</feature>
<gene>
    <name evidence="4" type="ORF">EPTV-WA-124</name>
</gene>
<dbReference type="Gene3D" id="1.20.5.110">
    <property type="match status" value="1"/>
</dbReference>
<keyword evidence="3" id="KW-0175">Coiled coil</keyword>
<dbReference type="InterPro" id="IPR003436">
    <property type="entry name" value="Chordopox_Fusion/A27"/>
</dbReference>
<comment type="subcellular location">
    <subcellularLocation>
        <location evidence="1">Virion</location>
    </subcellularLocation>
</comment>
<dbReference type="Proteomes" id="UP000217428">
    <property type="component" value="Segment"/>
</dbReference>
<keyword evidence="2" id="KW-0946">Virion</keyword>
<proteinExistence type="predicted"/>
<organism evidence="4 5">
    <name type="scientific">Eptesipox virus</name>
    <dbReference type="NCBI Taxonomy" id="1329402"/>
    <lineage>
        <taxon>Viruses</taxon>
        <taxon>Varidnaviria</taxon>
        <taxon>Bamfordvirae</taxon>
        <taxon>Nucleocytoviricota</taxon>
        <taxon>Pokkesviricetes</taxon>
        <taxon>Chitovirales</taxon>
        <taxon>Poxviridae</taxon>
        <taxon>Chordopoxvirinae</taxon>
        <taxon>Vespertilionpoxvirus</taxon>
        <taxon>Vespertilionpoxvirus eptesipox</taxon>
    </lineage>
</organism>
<dbReference type="OrthoDB" id="22504at10239"/>
<dbReference type="EMBL" id="KY747497">
    <property type="protein sequence ID" value="ASK51325.1"/>
    <property type="molecule type" value="Genomic_DNA"/>
</dbReference>
<evidence type="ECO:0000256" key="2">
    <source>
        <dbReference type="ARBA" id="ARBA00022844"/>
    </source>
</evidence>
<reference evidence="4 5" key="1">
    <citation type="journal article" date="2017" name="Virus Genes">
        <title>Characterization of Eptesipoxvirus, a novel poxvirus from a microchiropteran bat.</title>
        <authorList>
            <person name="Tu S.L."/>
            <person name="Nakazawa Y."/>
            <person name="Gao J."/>
            <person name="Wilkins K."/>
            <person name="Gallardo-Romero N."/>
            <person name="Li Y."/>
            <person name="Emerson G.L."/>
            <person name="Carroll D.S."/>
            <person name="Upton C."/>
        </authorList>
    </citation>
    <scope>NUCLEOTIDE SEQUENCE [LARGE SCALE GENOMIC DNA]</scope>
    <source>
        <strain evidence="4 5">Washington</strain>
    </source>
</reference>
<evidence type="ECO:0000313" key="4">
    <source>
        <dbReference type="EMBL" id="ASK51325.1"/>
    </source>
</evidence>
<evidence type="ECO:0000256" key="1">
    <source>
        <dbReference type="ARBA" id="ARBA00004328"/>
    </source>
</evidence>
<evidence type="ECO:0000313" key="5">
    <source>
        <dbReference type="Proteomes" id="UP000217428"/>
    </source>
</evidence>
<dbReference type="GO" id="GO:0019064">
    <property type="term" value="P:fusion of virus membrane with host plasma membrane"/>
    <property type="evidence" value="ECO:0007669"/>
    <property type="project" value="InterPro"/>
</dbReference>
<dbReference type="PRINTS" id="PR01847">
    <property type="entry name" value="VIRALFUSION"/>
</dbReference>
<keyword evidence="5" id="KW-1185">Reference proteome</keyword>